<organism evidence="1 2">
    <name type="scientific">Metaplanococcus flavidus</name>
    <dbReference type="NCBI Taxonomy" id="569883"/>
    <lineage>
        <taxon>Bacteria</taxon>
        <taxon>Bacillati</taxon>
        <taxon>Bacillota</taxon>
        <taxon>Bacilli</taxon>
        <taxon>Bacillales</taxon>
        <taxon>Caryophanaceae</taxon>
        <taxon>Metaplanococcus</taxon>
    </lineage>
</organism>
<protein>
    <submittedName>
        <fullName evidence="1">Uncharacterized protein</fullName>
    </submittedName>
</protein>
<accession>A0ABW3LCG1</accession>
<name>A0ABW3LCG1_9BACL</name>
<dbReference type="RefSeq" id="WP_144839785.1">
    <property type="nucleotide sequence ID" value="NZ_JBHTKI010000012.1"/>
</dbReference>
<evidence type="ECO:0000313" key="2">
    <source>
        <dbReference type="Proteomes" id="UP001597109"/>
    </source>
</evidence>
<comment type="caution">
    <text evidence="1">The sequence shown here is derived from an EMBL/GenBank/DDBJ whole genome shotgun (WGS) entry which is preliminary data.</text>
</comment>
<dbReference type="EMBL" id="JBHTKI010000012">
    <property type="protein sequence ID" value="MFD1031715.1"/>
    <property type="molecule type" value="Genomic_DNA"/>
</dbReference>
<reference evidence="2" key="1">
    <citation type="journal article" date="2019" name="Int. J. Syst. Evol. Microbiol.">
        <title>The Global Catalogue of Microorganisms (GCM) 10K type strain sequencing project: providing services to taxonomists for standard genome sequencing and annotation.</title>
        <authorList>
            <consortium name="The Broad Institute Genomics Platform"/>
            <consortium name="The Broad Institute Genome Sequencing Center for Infectious Disease"/>
            <person name="Wu L."/>
            <person name="Ma J."/>
        </authorList>
    </citation>
    <scope>NUCLEOTIDE SEQUENCE [LARGE SCALE GENOMIC DNA]</scope>
    <source>
        <strain evidence="2">CCUG 56756</strain>
    </source>
</reference>
<dbReference type="Proteomes" id="UP001597109">
    <property type="component" value="Unassembled WGS sequence"/>
</dbReference>
<keyword evidence="2" id="KW-1185">Reference proteome</keyword>
<gene>
    <name evidence="1" type="ORF">ACFQ1X_09770</name>
</gene>
<proteinExistence type="predicted"/>
<sequence>MWREVALDKIKSRSGSLSFKTQREINLDQEKKLEEFDEKLSRLRDLNIKFHEISINEMPTREEVRVN</sequence>
<evidence type="ECO:0000313" key="1">
    <source>
        <dbReference type="EMBL" id="MFD1031715.1"/>
    </source>
</evidence>